<dbReference type="PANTHER" id="PTHR46708:SF2">
    <property type="entry name" value="FIBRONECTIN TYPE-III DOMAIN-CONTAINING PROTEIN"/>
    <property type="match status" value="1"/>
</dbReference>
<keyword evidence="2" id="KW-0812">Transmembrane</keyword>
<name>A0A6J8BBK2_MYTCO</name>
<protein>
    <recommendedName>
        <fullName evidence="4">Fibronectin type-III domain-containing protein</fullName>
    </recommendedName>
</protein>
<feature type="chain" id="PRO_5026975941" description="Fibronectin type-III domain-containing protein" evidence="3">
    <location>
        <begin position="19"/>
        <end position="927"/>
    </location>
</feature>
<dbReference type="CDD" id="cd00063">
    <property type="entry name" value="FN3"/>
    <property type="match status" value="4"/>
</dbReference>
<dbReference type="PANTHER" id="PTHR46708">
    <property type="entry name" value="TENASCIN"/>
    <property type="match status" value="1"/>
</dbReference>
<evidence type="ECO:0000259" key="4">
    <source>
        <dbReference type="PROSITE" id="PS50853"/>
    </source>
</evidence>
<evidence type="ECO:0000256" key="3">
    <source>
        <dbReference type="SAM" id="SignalP"/>
    </source>
</evidence>
<feature type="domain" description="Fibronectin type-III" evidence="4">
    <location>
        <begin position="449"/>
        <end position="547"/>
    </location>
</feature>
<dbReference type="InterPro" id="IPR050991">
    <property type="entry name" value="ECM_Regulatory_Proteins"/>
</dbReference>
<dbReference type="OrthoDB" id="6078042at2759"/>
<feature type="signal peptide" evidence="3">
    <location>
        <begin position="1"/>
        <end position="18"/>
    </location>
</feature>
<dbReference type="InterPro" id="IPR027417">
    <property type="entry name" value="P-loop_NTPase"/>
</dbReference>
<dbReference type="SUPFAM" id="SSF52540">
    <property type="entry name" value="P-loop containing nucleoside triphosphate hydrolases"/>
    <property type="match status" value="1"/>
</dbReference>
<evidence type="ECO:0000256" key="1">
    <source>
        <dbReference type="ARBA" id="ARBA00022737"/>
    </source>
</evidence>
<evidence type="ECO:0000313" key="6">
    <source>
        <dbReference type="Proteomes" id="UP000507470"/>
    </source>
</evidence>
<dbReference type="EMBL" id="CACVKT020002732">
    <property type="protein sequence ID" value="CAC5379497.1"/>
    <property type="molecule type" value="Genomic_DNA"/>
</dbReference>
<dbReference type="Proteomes" id="UP000507470">
    <property type="component" value="Unassembled WGS sequence"/>
</dbReference>
<evidence type="ECO:0000256" key="2">
    <source>
        <dbReference type="SAM" id="Phobius"/>
    </source>
</evidence>
<dbReference type="Pfam" id="PF08477">
    <property type="entry name" value="Roc"/>
    <property type="match status" value="1"/>
</dbReference>
<gene>
    <name evidence="5" type="ORF">MCOR_15562</name>
</gene>
<keyword evidence="2" id="KW-1133">Transmembrane helix</keyword>
<organism evidence="5 6">
    <name type="scientific">Mytilus coruscus</name>
    <name type="common">Sea mussel</name>
    <dbReference type="NCBI Taxonomy" id="42192"/>
    <lineage>
        <taxon>Eukaryota</taxon>
        <taxon>Metazoa</taxon>
        <taxon>Spiralia</taxon>
        <taxon>Lophotrochozoa</taxon>
        <taxon>Mollusca</taxon>
        <taxon>Bivalvia</taxon>
        <taxon>Autobranchia</taxon>
        <taxon>Pteriomorphia</taxon>
        <taxon>Mytilida</taxon>
        <taxon>Mytiloidea</taxon>
        <taxon>Mytilidae</taxon>
        <taxon>Mytilinae</taxon>
        <taxon>Mytilus</taxon>
    </lineage>
</organism>
<dbReference type="Gene3D" id="3.40.50.300">
    <property type="entry name" value="P-loop containing nucleotide triphosphate hydrolases"/>
    <property type="match status" value="2"/>
</dbReference>
<dbReference type="Gene3D" id="2.60.40.10">
    <property type="entry name" value="Immunoglobulins"/>
    <property type="match status" value="4"/>
</dbReference>
<dbReference type="InterPro" id="IPR003961">
    <property type="entry name" value="FN3_dom"/>
</dbReference>
<keyword evidence="6" id="KW-1185">Reference proteome</keyword>
<keyword evidence="3" id="KW-0732">Signal</keyword>
<dbReference type="PROSITE" id="PS50853">
    <property type="entry name" value="FN3"/>
    <property type="match status" value="4"/>
</dbReference>
<reference evidence="5 6" key="1">
    <citation type="submission" date="2020-06" db="EMBL/GenBank/DDBJ databases">
        <authorList>
            <person name="Li R."/>
            <person name="Bekaert M."/>
        </authorList>
    </citation>
    <scope>NUCLEOTIDE SEQUENCE [LARGE SCALE GENOMIC DNA]</scope>
    <source>
        <strain evidence="6">wild</strain>
    </source>
</reference>
<dbReference type="InterPro" id="IPR036116">
    <property type="entry name" value="FN3_sf"/>
</dbReference>
<sequence>MDMFILLTVLQMLSLNEAYNFTCPSQAHWSLRAKSMCKPQRNYTCLFNVTFRVNVYRDRCSRPRILGPGYKYVFQPNLNRATCSATRYQPFFFATAGYSDCAFQKSLCTSLGQETYEIGNTTVDRKCICNTDRGYSFVRNPKNQCYCNPSTEDCSCYLGINPYNETVEVKDIKCYNDIKMTRSPNLGDRFNISQKIKIVEFDNYRYNVNNVPTNLYRILAAILVLILSFACVVVWIIVQRAIRGLIKTRSTPRKLDIVEFTDCSITIEWFNDVPDECLSYELDHRPKGTKDWSTGTFFSEEVLEAEDGRRMYTLQNLLPETYYEFKMRYVDKDAKSHYSESMTKKTLKLAPKKLDIVECTDCSITIEWFIDVSDECLSYELDHRPKGTNDWSTGTFLSEQVLEAEDGRRMYTLQNLLPETYYELKMRSVYKDAKSHYSESMTKKTLKLAPKKLDIVECTDCSITIEWFIDVSDECLSYELDHRPKGTNDWSTGTFHSEQVLEAEDGRRMYTLQNLLPETYYELKMRSVYKDAKSHYSESMTKKTLKLAPRKLDIVECTDCSIIIEWFIDVLDECLSYELDHRPKGTNDWSTRTFLSEEVLEAEDGGRMYTLQNLLPETYYELKMRSVYKDAKSHYSESMTKQTLKLVLPEAINQLSEGDKTRYNKIMQTSKTENRYFVRIMIVGKESAGKTCLLRRLLKESISDVSSTDGVDIVVRRCKINIKDGKWIIGKEIDDDKVSRIKRALIPNAEDRDTQNMQEVETNNINISQRDEMSSYKKNTPQQTQCTNAKINLDNNKEKNESSSLVMPEDLMSNVFSKSTVNTPLNLYALCELWDFAGQKEFYATHQAFLTSSAVYLVVADMKDEISKQGLSQCSADFQHIGEYIDFWFDSIHCHRTTDKQARDRHFDPPILLVFTGKDKYDKVIQL</sequence>
<keyword evidence="2" id="KW-0472">Membrane</keyword>
<dbReference type="InterPro" id="IPR013783">
    <property type="entry name" value="Ig-like_fold"/>
</dbReference>
<feature type="domain" description="Fibronectin type-III" evidence="4">
    <location>
        <begin position="548"/>
        <end position="646"/>
    </location>
</feature>
<dbReference type="SUPFAM" id="SSF49265">
    <property type="entry name" value="Fibronectin type III"/>
    <property type="match status" value="2"/>
</dbReference>
<keyword evidence="1" id="KW-0677">Repeat</keyword>
<dbReference type="AlphaFoldDB" id="A0A6J8BBK2"/>
<feature type="transmembrane region" description="Helical" evidence="2">
    <location>
        <begin position="215"/>
        <end position="238"/>
    </location>
</feature>
<proteinExistence type="predicted"/>
<dbReference type="SMART" id="SM00060">
    <property type="entry name" value="FN3"/>
    <property type="match status" value="4"/>
</dbReference>
<feature type="domain" description="Fibronectin type-III" evidence="4">
    <location>
        <begin position="350"/>
        <end position="448"/>
    </location>
</feature>
<feature type="domain" description="Fibronectin type-III" evidence="4">
    <location>
        <begin position="251"/>
        <end position="349"/>
    </location>
</feature>
<dbReference type="Pfam" id="PF00041">
    <property type="entry name" value="fn3"/>
    <property type="match status" value="3"/>
</dbReference>
<evidence type="ECO:0000313" key="5">
    <source>
        <dbReference type="EMBL" id="CAC5379497.1"/>
    </source>
</evidence>
<accession>A0A6J8BBK2</accession>